<proteinExistence type="predicted"/>
<feature type="compositionally biased region" description="Low complexity" evidence="1">
    <location>
        <begin position="381"/>
        <end position="390"/>
    </location>
</feature>
<evidence type="ECO:0000313" key="2">
    <source>
        <dbReference type="EMBL" id="KAG7535975.1"/>
    </source>
</evidence>
<evidence type="ECO:0000313" key="3">
    <source>
        <dbReference type="Proteomes" id="UP000812966"/>
    </source>
</evidence>
<sequence>MSLWKIRQNADSDEFEFFVPEYFRPGTTGGNSSGEQAEKPWWSALDVQAIFTRLSQPRSQGYLHAFGWAQLFHKFFPPGAIISVGTQVEIPHLLSTASRSLNDFAGHPLTVATQRIRDGGDEEDEAGEAEDSCKLVGYVKPDITVVTIDTSRLRDHYYRALLYWQVKTGSELNKGFVQVVWALLLGSTLHDTRFAGLATGRRFMRIRMDPKGRIGVDTARTDVFTDRAEREGLAIEEFLAKARLKHARHFPFELTEDPHEFDEVNGNVLFYDYCVALGNHVFDHFHGRPETPPVDLDAEGLDSVNVSLAQEMDRVKNLDGDKDSIKKESGKRIAETIIDPRIYKKARIATTEPVKRDGPRVDLSRAGSALGSSTGLGHGGNAVDDTTLDGTDPDDRPGNLGASRFPDMKTEPVNHDGTRDDDSSSTSMSMPVITAWERNKLQRQLETEFNDTDWEVFHKLKHIRVWPYEVLFPQPQEWYV</sequence>
<accession>A0A8K0NQQ9</accession>
<feature type="compositionally biased region" description="Basic and acidic residues" evidence="1">
    <location>
        <begin position="353"/>
        <end position="363"/>
    </location>
</feature>
<keyword evidence="3" id="KW-1185">Reference proteome</keyword>
<feature type="compositionally biased region" description="Low complexity" evidence="1">
    <location>
        <begin position="364"/>
        <end position="373"/>
    </location>
</feature>
<gene>
    <name evidence="2" type="ORF">FFLO_03573</name>
</gene>
<dbReference type="AlphaFoldDB" id="A0A8K0NQQ9"/>
<reference evidence="2" key="1">
    <citation type="submission" date="2020-04" db="EMBL/GenBank/DDBJ databases">
        <title>Analysis of mating type loci in Filobasidium floriforme.</title>
        <authorList>
            <person name="Nowrousian M."/>
        </authorList>
    </citation>
    <scope>NUCLEOTIDE SEQUENCE</scope>
    <source>
        <strain evidence="2">CBS 6242</strain>
    </source>
</reference>
<dbReference type="EMBL" id="JABELV010000066">
    <property type="protein sequence ID" value="KAG7535975.1"/>
    <property type="molecule type" value="Genomic_DNA"/>
</dbReference>
<dbReference type="Proteomes" id="UP000812966">
    <property type="component" value="Unassembled WGS sequence"/>
</dbReference>
<feature type="compositionally biased region" description="Basic and acidic residues" evidence="1">
    <location>
        <begin position="406"/>
        <end position="422"/>
    </location>
</feature>
<name>A0A8K0NQQ9_9TREE</name>
<evidence type="ECO:0000256" key="1">
    <source>
        <dbReference type="SAM" id="MobiDB-lite"/>
    </source>
</evidence>
<organism evidence="2 3">
    <name type="scientific">Filobasidium floriforme</name>
    <dbReference type="NCBI Taxonomy" id="5210"/>
    <lineage>
        <taxon>Eukaryota</taxon>
        <taxon>Fungi</taxon>
        <taxon>Dikarya</taxon>
        <taxon>Basidiomycota</taxon>
        <taxon>Agaricomycotina</taxon>
        <taxon>Tremellomycetes</taxon>
        <taxon>Filobasidiales</taxon>
        <taxon>Filobasidiaceae</taxon>
        <taxon>Filobasidium</taxon>
    </lineage>
</organism>
<comment type="caution">
    <text evidence="2">The sequence shown here is derived from an EMBL/GenBank/DDBJ whole genome shotgun (WGS) entry which is preliminary data.</text>
</comment>
<feature type="region of interest" description="Disordered" evidence="1">
    <location>
        <begin position="349"/>
        <end position="428"/>
    </location>
</feature>
<protein>
    <submittedName>
        <fullName evidence="2">Uncharacterized protein</fullName>
    </submittedName>
</protein>